<dbReference type="EMBL" id="SMKW01000029">
    <property type="protein sequence ID" value="TDD48588.1"/>
    <property type="molecule type" value="Genomic_DNA"/>
</dbReference>
<evidence type="ECO:0000313" key="2">
    <source>
        <dbReference type="EMBL" id="TDD48588.1"/>
    </source>
</evidence>
<sequence>MSFAPKDSRPGPVEPGTESARAQAVADAVLYEGYLLYPYRRSSGKNRVRWQFGILAPRRWVEADGPVPPVVAGSVESWQQQTECLFRVPGEAEEAEADIRLRFLRVVARTAERAVDGEFVPVDSLDVDGTRHLSTEEAAPQQFDLHAKLSALLDGGLTREIELPDAKEAEPLGESGRILRRSEGIAASLSAVAEGVGDGAYRLRVRVENRDREVDADASRPAALRRSLVATHLLISGRGLEFCSMMDPPGELSAAVAASRNIHAFPVLIGDDADLVLSSPILLPDHPEVAPESPGDLHDATEIDEMLSLLTLALTDAEKREARATDPRAAEILDRVDGMPPEVLARLHGTMRSLHDATGARGDGT</sequence>
<gene>
    <name evidence="2" type="ORF">E1288_21665</name>
</gene>
<accession>A0A4R4YTD0</accession>
<protein>
    <submittedName>
        <fullName evidence="2">Uncharacterized protein</fullName>
    </submittedName>
</protein>
<organism evidence="2 3">
    <name type="scientific">Saccharopolyspora elongata</name>
    <dbReference type="NCBI Taxonomy" id="2530387"/>
    <lineage>
        <taxon>Bacteria</taxon>
        <taxon>Bacillati</taxon>
        <taxon>Actinomycetota</taxon>
        <taxon>Actinomycetes</taxon>
        <taxon>Pseudonocardiales</taxon>
        <taxon>Pseudonocardiaceae</taxon>
        <taxon>Saccharopolyspora</taxon>
    </lineage>
</organism>
<keyword evidence="3" id="KW-1185">Reference proteome</keyword>
<feature type="region of interest" description="Disordered" evidence="1">
    <location>
        <begin position="1"/>
        <end position="20"/>
    </location>
</feature>
<dbReference type="AlphaFoldDB" id="A0A4R4YTD0"/>
<evidence type="ECO:0000313" key="3">
    <source>
        <dbReference type="Proteomes" id="UP000294947"/>
    </source>
</evidence>
<comment type="caution">
    <text evidence="2">The sequence shown here is derived from an EMBL/GenBank/DDBJ whole genome shotgun (WGS) entry which is preliminary data.</text>
</comment>
<dbReference type="Proteomes" id="UP000294947">
    <property type="component" value="Unassembled WGS sequence"/>
</dbReference>
<dbReference type="OrthoDB" id="264096at2"/>
<name>A0A4R4YTD0_9PSEU</name>
<evidence type="ECO:0000256" key="1">
    <source>
        <dbReference type="SAM" id="MobiDB-lite"/>
    </source>
</evidence>
<reference evidence="2 3" key="1">
    <citation type="submission" date="2019-03" db="EMBL/GenBank/DDBJ databases">
        <title>Draft genome sequences of novel Actinobacteria.</title>
        <authorList>
            <person name="Sahin N."/>
            <person name="Ay H."/>
            <person name="Saygin H."/>
        </authorList>
    </citation>
    <scope>NUCLEOTIDE SEQUENCE [LARGE SCALE GENOMIC DNA]</scope>
    <source>
        <strain evidence="2 3">7K502</strain>
    </source>
</reference>
<proteinExistence type="predicted"/>